<protein>
    <recommendedName>
        <fullName evidence="2">HMA domain-containing protein</fullName>
    </recommendedName>
</protein>
<dbReference type="Pfam" id="PF00403">
    <property type="entry name" value="HMA"/>
    <property type="match status" value="1"/>
</dbReference>
<comment type="caution">
    <text evidence="3">The sequence shown here is derived from an EMBL/GenBank/DDBJ whole genome shotgun (WGS) entry which is preliminary data.</text>
</comment>
<dbReference type="GO" id="GO:0046872">
    <property type="term" value="F:metal ion binding"/>
    <property type="evidence" value="ECO:0007669"/>
    <property type="project" value="UniProtKB-KW"/>
</dbReference>
<feature type="domain" description="HMA" evidence="2">
    <location>
        <begin position="3"/>
        <end position="56"/>
    </location>
</feature>
<evidence type="ECO:0000313" key="3">
    <source>
        <dbReference type="EMBL" id="PIV08207.1"/>
    </source>
</evidence>
<dbReference type="EMBL" id="PEVA01000167">
    <property type="protein sequence ID" value="PIV08207.1"/>
    <property type="molecule type" value="Genomic_DNA"/>
</dbReference>
<dbReference type="InterPro" id="IPR036163">
    <property type="entry name" value="HMA_dom_sf"/>
</dbReference>
<dbReference type="InterPro" id="IPR006121">
    <property type="entry name" value="HMA_dom"/>
</dbReference>
<evidence type="ECO:0000256" key="1">
    <source>
        <dbReference type="ARBA" id="ARBA00022723"/>
    </source>
</evidence>
<name>A0A2M7BRZ4_9BACT</name>
<organism evidence="3 4">
    <name type="scientific">Candidatus Roizmanbacteria bacterium CG03_land_8_20_14_0_80_39_12</name>
    <dbReference type="NCBI Taxonomy" id="1974847"/>
    <lineage>
        <taxon>Bacteria</taxon>
        <taxon>Candidatus Roizmaniibacteriota</taxon>
    </lineage>
</organism>
<dbReference type="CDD" id="cd00371">
    <property type="entry name" value="HMA"/>
    <property type="match status" value="1"/>
</dbReference>
<sequence length="56" mass="6050">MVQTTQLQLSGLTCGACEKVVSKRLQKIDGVQEIHVSSQNGSVSITAFRSISKEEV</sequence>
<dbReference type="PROSITE" id="PS50846">
    <property type="entry name" value="HMA_2"/>
    <property type="match status" value="1"/>
</dbReference>
<reference evidence="4" key="1">
    <citation type="submission" date="2017-09" db="EMBL/GenBank/DDBJ databases">
        <title>Depth-based differentiation of microbial function through sediment-hosted aquifers and enrichment of novel symbionts in the deep terrestrial subsurface.</title>
        <authorList>
            <person name="Probst A.J."/>
            <person name="Ladd B."/>
            <person name="Jarett J.K."/>
            <person name="Geller-Mcgrath D.E."/>
            <person name="Sieber C.M.K."/>
            <person name="Emerson J.B."/>
            <person name="Anantharaman K."/>
            <person name="Thomas B.C."/>
            <person name="Malmstrom R."/>
            <person name="Stieglmeier M."/>
            <person name="Klingl A."/>
            <person name="Woyke T."/>
            <person name="Ryan C.M."/>
            <person name="Banfield J.F."/>
        </authorList>
    </citation>
    <scope>NUCLEOTIDE SEQUENCE [LARGE SCALE GENOMIC DNA]</scope>
</reference>
<evidence type="ECO:0000313" key="4">
    <source>
        <dbReference type="Proteomes" id="UP000230119"/>
    </source>
</evidence>
<dbReference type="SUPFAM" id="SSF55008">
    <property type="entry name" value="HMA, heavy metal-associated domain"/>
    <property type="match status" value="1"/>
</dbReference>
<proteinExistence type="predicted"/>
<feature type="non-terminal residue" evidence="3">
    <location>
        <position position="56"/>
    </location>
</feature>
<dbReference type="PROSITE" id="PS01047">
    <property type="entry name" value="HMA_1"/>
    <property type="match status" value="1"/>
</dbReference>
<gene>
    <name evidence="3" type="ORF">COS52_03945</name>
</gene>
<dbReference type="Gene3D" id="3.30.70.100">
    <property type="match status" value="1"/>
</dbReference>
<evidence type="ECO:0000259" key="2">
    <source>
        <dbReference type="PROSITE" id="PS50846"/>
    </source>
</evidence>
<dbReference type="AlphaFoldDB" id="A0A2M7BRZ4"/>
<dbReference type="Proteomes" id="UP000230119">
    <property type="component" value="Unassembled WGS sequence"/>
</dbReference>
<dbReference type="InterPro" id="IPR017969">
    <property type="entry name" value="Heavy-metal-associated_CS"/>
</dbReference>
<accession>A0A2M7BRZ4</accession>
<keyword evidence="1" id="KW-0479">Metal-binding</keyword>